<feature type="region of interest" description="Disordered" evidence="1">
    <location>
        <begin position="868"/>
        <end position="887"/>
    </location>
</feature>
<feature type="compositionally biased region" description="Basic and acidic residues" evidence="1">
    <location>
        <begin position="389"/>
        <end position="529"/>
    </location>
</feature>
<feature type="compositionally biased region" description="Basic and acidic residues" evidence="1">
    <location>
        <begin position="195"/>
        <end position="228"/>
    </location>
</feature>
<feature type="compositionally biased region" description="Basic and acidic residues" evidence="1">
    <location>
        <begin position="566"/>
        <end position="575"/>
    </location>
</feature>
<evidence type="ECO:0000256" key="1">
    <source>
        <dbReference type="SAM" id="MobiDB-lite"/>
    </source>
</evidence>
<organism evidence="2">
    <name type="scientific">Cyprideis torosa</name>
    <dbReference type="NCBI Taxonomy" id="163714"/>
    <lineage>
        <taxon>Eukaryota</taxon>
        <taxon>Metazoa</taxon>
        <taxon>Ecdysozoa</taxon>
        <taxon>Arthropoda</taxon>
        <taxon>Crustacea</taxon>
        <taxon>Oligostraca</taxon>
        <taxon>Ostracoda</taxon>
        <taxon>Podocopa</taxon>
        <taxon>Podocopida</taxon>
        <taxon>Cytherocopina</taxon>
        <taxon>Cytheroidea</taxon>
        <taxon>Cytherideidae</taxon>
        <taxon>Cyprideis</taxon>
    </lineage>
</organism>
<feature type="region of interest" description="Disordered" evidence="1">
    <location>
        <begin position="44"/>
        <end position="93"/>
    </location>
</feature>
<proteinExistence type="predicted"/>
<reference evidence="2" key="1">
    <citation type="submission" date="2020-11" db="EMBL/GenBank/DDBJ databases">
        <authorList>
            <person name="Tran Van P."/>
        </authorList>
    </citation>
    <scope>NUCLEOTIDE SEQUENCE</scope>
</reference>
<gene>
    <name evidence="2" type="ORF">CTOB1V02_LOCUS2000</name>
</gene>
<feature type="compositionally biased region" description="Acidic residues" evidence="1">
    <location>
        <begin position="378"/>
        <end position="388"/>
    </location>
</feature>
<feature type="compositionally biased region" description="Basic and acidic residues" evidence="1">
    <location>
        <begin position="592"/>
        <end position="609"/>
    </location>
</feature>
<feature type="compositionally biased region" description="Low complexity" evidence="1">
    <location>
        <begin position="368"/>
        <end position="377"/>
    </location>
</feature>
<feature type="compositionally biased region" description="Acidic residues" evidence="1">
    <location>
        <begin position="870"/>
        <end position="881"/>
    </location>
</feature>
<dbReference type="GO" id="GO:0005776">
    <property type="term" value="C:autophagosome"/>
    <property type="evidence" value="ECO:0007669"/>
    <property type="project" value="TreeGrafter"/>
</dbReference>
<feature type="compositionally biased region" description="Pro residues" evidence="1">
    <location>
        <begin position="62"/>
        <end position="76"/>
    </location>
</feature>
<dbReference type="PANTHER" id="PTHR31855">
    <property type="entry name" value="GUANINE NUCLEOTIDE EXCHANGE C9ORF72"/>
    <property type="match status" value="1"/>
</dbReference>
<feature type="region of interest" description="Disordered" evidence="1">
    <location>
        <begin position="345"/>
        <end position="618"/>
    </location>
</feature>
<dbReference type="Pfam" id="PF15996">
    <property type="entry name" value="PNISR"/>
    <property type="match status" value="1"/>
</dbReference>
<dbReference type="GO" id="GO:0006897">
    <property type="term" value="P:endocytosis"/>
    <property type="evidence" value="ECO:0007669"/>
    <property type="project" value="TreeGrafter"/>
</dbReference>
<sequence>MWNAGGDVGPGGVAPQWGNWNPKHYQGQQNVNWAALAQQWIAMKEQMDAKQEEVPATNEEGPQPPVLPPPPPPPPPPDEKGGRAMNHHGPQWTEGEQWGWGNGAAWSGGAAPYWDTTGGNMYNMPALPVDPFRSAGPTDGWGMGGGVNQAMAPVDVRGYKTYKEGDGSDMSEDDQEEIEINADKRRALPAWIREGLEKMERDKAKKAAKEREQKEREEIMRRKREEALRLNPTASKFDSDPEEDGGRVPSPVAPKSPEPRTTVVPSAQILKRKSRFDDPSKSVQPPKPTEIPPRRRRRELAEVDPDDVLTAEERREVFVAETRKILTELLLEITSTMMRELAEEVLNPPQPVVKPVLRQSSGSGGLGLTAYGSGDSSSESEEEEEEEKESGRKSADGGRRSADGGRRSADGGRRSADGGKRSVDGGRRSTDGGKRSADGGKRSADGGKSQRMEEGDPRMEEGDRQMEEGDRRMEERGRLMEEGDRRMEERGRRMEERGRRMEERGRRMEERGRRMEKGDRGKEEKRASSEGDSLVPEAAGEEAGEAGLEVAASAAAEASSSSGQQRRVEGQSDRRRGARGSRLPLRPLRGRRTGEKSDPREIPEEKEAQIAHPSSPEQEEVLTTIQVKIIRKQRIRISSRLIPERCRVFSGRVDQSLQCLPFSGKPWGDLSVYLDYVVVLVPDHSVLPPNGVRLSVVVSAGHSLSAVTPNEGRRTEGLACHQNSAASFPMEYPSSGLAWVREEVGADTGEVLDDSPEDDLNLAGKIRSLTVSVPPSSEVVLETGFLEPAGNGSEEQVLVPPSRRFKKIKSEDLNSRFVFDTFPVLPKKNIISAIVLSNWDNILGPKALQVWLPKPHISFGKAADEFLTVDTEESSDDEETSEASSKRMPVQVQIIGNDFLRVEEEFQTANSSNRNFSNSVPNNSSNPQAPLNLQKGRSLTSAIRYVVEHTLHAGNANSICQPPPPGDHGAGVTISFFVVPPEGVLALASTFKVVDSHASFNTGSPIYGGVPFSLSFVMDFKYLSEFYHLQSLLEARLKWLAAKVRVFLSKQPEDRFFHPVVDPLMIDLCEFLAALRARRLFPRRPLDGSLGAMAEKRFFERALTSHLQTGGCSIVIGKNEEQVNHLLSILSQFNSESDLFCSLSAVNGATDRRSFYPGAALQGFLSTPDSPSVAVSSLLASPRPVTLIDLNRNTVKQGPPFHQHLRLHLAYMRQQIAFINSIGESGTTHTGETLECVLHNVRDASTMAVALIKELLKLPPSKWEGLIDLFRKQLAHKAYALIRLADDELHNRRDQSIAGPPIPLRKHFREVLGSLDESDFLVVLAEAERLCPGIYDHVMTKKISLPSF</sequence>
<dbReference type="OrthoDB" id="10252077at2759"/>
<feature type="compositionally biased region" description="Low complexity" evidence="1">
    <location>
        <begin position="911"/>
        <end position="926"/>
    </location>
</feature>
<feature type="compositionally biased region" description="Low complexity" evidence="1">
    <location>
        <begin position="545"/>
        <end position="563"/>
    </location>
</feature>
<feature type="region of interest" description="Disordered" evidence="1">
    <location>
        <begin position="195"/>
        <end position="309"/>
    </location>
</feature>
<protein>
    <submittedName>
        <fullName evidence="2">Uncharacterized protein</fullName>
    </submittedName>
</protein>
<name>A0A7R8ZL38_9CRUS</name>
<dbReference type="PROSITE" id="PS51835">
    <property type="entry name" value="DENN_C9ORF72"/>
    <property type="match status" value="1"/>
</dbReference>
<evidence type="ECO:0000313" key="2">
    <source>
        <dbReference type="EMBL" id="CAD7224030.1"/>
    </source>
</evidence>
<dbReference type="InterPro" id="IPR027819">
    <property type="entry name" value="C9orf72"/>
</dbReference>
<feature type="region of interest" description="Disordered" evidence="1">
    <location>
        <begin position="162"/>
        <end position="182"/>
    </location>
</feature>
<dbReference type="PANTHER" id="PTHR31855:SF2">
    <property type="entry name" value="GUANINE NUCLEOTIDE EXCHANGE FACTOR C9ORF72"/>
    <property type="match status" value="1"/>
</dbReference>
<dbReference type="GO" id="GO:0005768">
    <property type="term" value="C:endosome"/>
    <property type="evidence" value="ECO:0007669"/>
    <property type="project" value="TreeGrafter"/>
</dbReference>
<dbReference type="EMBL" id="OB660295">
    <property type="protein sequence ID" value="CAD7224030.1"/>
    <property type="molecule type" value="Genomic_DNA"/>
</dbReference>
<dbReference type="GO" id="GO:0005085">
    <property type="term" value="F:guanyl-nucleotide exchange factor activity"/>
    <property type="evidence" value="ECO:0007669"/>
    <property type="project" value="InterPro"/>
</dbReference>
<accession>A0A7R8ZL38</accession>
<feature type="region of interest" description="Disordered" evidence="1">
    <location>
        <begin position="911"/>
        <end position="933"/>
    </location>
</feature>
<dbReference type="GO" id="GO:0006914">
    <property type="term" value="P:autophagy"/>
    <property type="evidence" value="ECO:0007669"/>
    <property type="project" value="TreeGrafter"/>
</dbReference>
<dbReference type="InterPro" id="IPR031937">
    <property type="entry name" value="PNISR"/>
</dbReference>
<feature type="compositionally biased region" description="Acidic residues" evidence="1">
    <location>
        <begin position="167"/>
        <end position="180"/>
    </location>
</feature>
<dbReference type="Pfam" id="PF15019">
    <property type="entry name" value="C9orf72-like"/>
    <property type="match status" value="1"/>
</dbReference>
<feature type="region of interest" description="Disordered" evidence="1">
    <location>
        <begin position="1"/>
        <end position="21"/>
    </location>
</feature>
<feature type="compositionally biased region" description="Gly residues" evidence="1">
    <location>
        <begin position="1"/>
        <end position="12"/>
    </location>
</feature>